<evidence type="ECO:0000313" key="3">
    <source>
        <dbReference type="Proteomes" id="UP001158576"/>
    </source>
</evidence>
<reference evidence="2 3" key="1">
    <citation type="submission" date="2021-04" db="EMBL/GenBank/DDBJ databases">
        <authorList>
            <person name="Bliznina A."/>
        </authorList>
    </citation>
    <scope>NUCLEOTIDE SEQUENCE [LARGE SCALE GENOMIC DNA]</scope>
</reference>
<feature type="compositionally biased region" description="Basic and acidic residues" evidence="1">
    <location>
        <begin position="23"/>
        <end position="39"/>
    </location>
</feature>
<dbReference type="EMBL" id="OU015569">
    <property type="protein sequence ID" value="CAG5099487.1"/>
    <property type="molecule type" value="Genomic_DNA"/>
</dbReference>
<feature type="compositionally biased region" description="Basic and acidic residues" evidence="1">
    <location>
        <begin position="51"/>
        <end position="64"/>
    </location>
</feature>
<accession>A0ABN7SMT3</accession>
<gene>
    <name evidence="2" type="ORF">OKIOD_LOCUS8102</name>
</gene>
<keyword evidence="3" id="KW-1185">Reference proteome</keyword>
<proteinExistence type="predicted"/>
<feature type="compositionally biased region" description="Basic and acidic residues" evidence="1">
    <location>
        <begin position="1"/>
        <end position="14"/>
    </location>
</feature>
<dbReference type="Proteomes" id="UP001158576">
    <property type="component" value="Chromosome XSR"/>
</dbReference>
<protein>
    <submittedName>
        <fullName evidence="2">Oidioi.mRNA.OKI2018_I69.XSR.g16544.t1.cds</fullName>
    </submittedName>
</protein>
<name>A0ABN7SMT3_OIKDI</name>
<feature type="compositionally biased region" description="Basic and acidic residues" evidence="1">
    <location>
        <begin position="122"/>
        <end position="150"/>
    </location>
</feature>
<sequence>MSEGQSNEKDRTSEEEIAMTTEEPAKPAPEELKEEKNDQLELSSPSFDEGSPEKDLEPIPKVNDEVQLFGKPDVPVPEEPKLEEKVEVKVEEEPLEQEKKVEVVSEKTEEQPKTASANIESVKLESKKVETSEAEESEKPIEFKNKYSDGDQHDGFSSVLGIFLPRPTIQIIPEFAKKLKWFRDPSTKQWISARQIAALNISTSA</sequence>
<evidence type="ECO:0000313" key="2">
    <source>
        <dbReference type="EMBL" id="CAG5099487.1"/>
    </source>
</evidence>
<feature type="compositionally biased region" description="Basic and acidic residues" evidence="1">
    <location>
        <begin position="78"/>
        <end position="112"/>
    </location>
</feature>
<evidence type="ECO:0000256" key="1">
    <source>
        <dbReference type="SAM" id="MobiDB-lite"/>
    </source>
</evidence>
<feature type="region of interest" description="Disordered" evidence="1">
    <location>
        <begin position="1"/>
        <end position="150"/>
    </location>
</feature>
<organism evidence="2 3">
    <name type="scientific">Oikopleura dioica</name>
    <name type="common">Tunicate</name>
    <dbReference type="NCBI Taxonomy" id="34765"/>
    <lineage>
        <taxon>Eukaryota</taxon>
        <taxon>Metazoa</taxon>
        <taxon>Chordata</taxon>
        <taxon>Tunicata</taxon>
        <taxon>Appendicularia</taxon>
        <taxon>Copelata</taxon>
        <taxon>Oikopleuridae</taxon>
        <taxon>Oikopleura</taxon>
    </lineage>
</organism>